<keyword evidence="2" id="KW-1185">Reference proteome</keyword>
<evidence type="ECO:0000313" key="1">
    <source>
        <dbReference type="EMBL" id="VDD90617.1"/>
    </source>
</evidence>
<accession>A0A0N4V681</accession>
<sequence>MEIKDSSPVMEIKDSFPVMEIKDSFPVMEIKDSFQPIDIKGNSLPAEIKCNFLATGYSNPRGKKNNLRDRSNEKKHFATFSAENSLRSVTNRVF</sequence>
<dbReference type="AlphaFoldDB" id="A0A0N4V681"/>
<evidence type="ECO:0000313" key="3">
    <source>
        <dbReference type="WBParaSite" id="EVEC_0000575701-mRNA-1"/>
    </source>
</evidence>
<protein>
    <submittedName>
        <fullName evidence="1 3">Uncharacterized protein</fullName>
    </submittedName>
</protein>
<organism evidence="3">
    <name type="scientific">Enterobius vermicularis</name>
    <name type="common">Human pinworm</name>
    <dbReference type="NCBI Taxonomy" id="51028"/>
    <lineage>
        <taxon>Eukaryota</taxon>
        <taxon>Metazoa</taxon>
        <taxon>Ecdysozoa</taxon>
        <taxon>Nematoda</taxon>
        <taxon>Chromadorea</taxon>
        <taxon>Rhabditida</taxon>
        <taxon>Spirurina</taxon>
        <taxon>Oxyuridomorpha</taxon>
        <taxon>Oxyuroidea</taxon>
        <taxon>Oxyuridae</taxon>
        <taxon>Enterobius</taxon>
    </lineage>
</organism>
<evidence type="ECO:0000313" key="2">
    <source>
        <dbReference type="Proteomes" id="UP000274131"/>
    </source>
</evidence>
<reference evidence="1 2" key="2">
    <citation type="submission" date="2018-10" db="EMBL/GenBank/DDBJ databases">
        <authorList>
            <consortium name="Pathogen Informatics"/>
        </authorList>
    </citation>
    <scope>NUCLEOTIDE SEQUENCE [LARGE SCALE GENOMIC DNA]</scope>
</reference>
<dbReference type="EMBL" id="UXUI01008144">
    <property type="protein sequence ID" value="VDD90617.1"/>
    <property type="molecule type" value="Genomic_DNA"/>
</dbReference>
<dbReference type="Proteomes" id="UP000274131">
    <property type="component" value="Unassembled WGS sequence"/>
</dbReference>
<reference evidence="3" key="1">
    <citation type="submission" date="2017-02" db="UniProtKB">
        <authorList>
            <consortium name="WormBaseParasite"/>
        </authorList>
    </citation>
    <scope>IDENTIFICATION</scope>
</reference>
<gene>
    <name evidence="1" type="ORF">EVEC_LOCUS5368</name>
</gene>
<proteinExistence type="predicted"/>
<name>A0A0N4V681_ENTVE</name>
<dbReference type="WBParaSite" id="EVEC_0000575701-mRNA-1">
    <property type="protein sequence ID" value="EVEC_0000575701-mRNA-1"/>
    <property type="gene ID" value="EVEC_0000575701"/>
</dbReference>